<feature type="transmembrane region" description="Helical" evidence="16">
    <location>
        <begin position="170"/>
        <end position="193"/>
    </location>
</feature>
<dbReference type="CDD" id="cd01127">
    <property type="entry name" value="TrwB_TraG_TraD_VirD4"/>
    <property type="match status" value="1"/>
</dbReference>
<keyword evidence="6 16" id="KW-0812">Transmembrane</keyword>
<evidence type="ECO:0000256" key="10">
    <source>
        <dbReference type="ARBA" id="ARBA00022989"/>
    </source>
</evidence>
<dbReference type="SMART" id="SM00843">
    <property type="entry name" value="Ftsk_gamma"/>
    <property type="match status" value="1"/>
</dbReference>
<dbReference type="GO" id="GO:0005886">
    <property type="term" value="C:plasma membrane"/>
    <property type="evidence" value="ECO:0007669"/>
    <property type="project" value="UniProtKB-SubCell"/>
</dbReference>
<keyword evidence="12 16" id="KW-0472">Membrane</keyword>
<dbReference type="Pfam" id="PF01580">
    <property type="entry name" value="FtsK_SpoIIIE"/>
    <property type="match status" value="1"/>
</dbReference>
<dbReference type="InterPro" id="IPR036390">
    <property type="entry name" value="WH_DNA-bd_sf"/>
</dbReference>
<accession>A0A378Q194</accession>
<evidence type="ECO:0000256" key="11">
    <source>
        <dbReference type="ARBA" id="ARBA00023125"/>
    </source>
</evidence>
<dbReference type="EMBL" id="UGQA01000001">
    <property type="protein sequence ID" value="STY94580.1"/>
    <property type="molecule type" value="Genomic_DNA"/>
</dbReference>
<feature type="region of interest" description="Disordered" evidence="15">
    <location>
        <begin position="207"/>
        <end position="229"/>
    </location>
</feature>
<dbReference type="Pfam" id="PF13491">
    <property type="entry name" value="FtsK_4TM"/>
    <property type="match status" value="2"/>
</dbReference>
<dbReference type="Gene3D" id="1.10.10.10">
    <property type="entry name" value="Winged helix-like DNA-binding domain superfamily/Winged helix DNA-binding domain"/>
    <property type="match status" value="1"/>
</dbReference>
<evidence type="ECO:0000256" key="2">
    <source>
        <dbReference type="ARBA" id="ARBA00006474"/>
    </source>
</evidence>
<evidence type="ECO:0000256" key="7">
    <source>
        <dbReference type="ARBA" id="ARBA00022741"/>
    </source>
</evidence>
<evidence type="ECO:0000256" key="4">
    <source>
        <dbReference type="ARBA" id="ARBA00022475"/>
    </source>
</evidence>
<feature type="transmembrane region" description="Helical" evidence="16">
    <location>
        <begin position="93"/>
        <end position="117"/>
    </location>
</feature>
<evidence type="ECO:0000256" key="5">
    <source>
        <dbReference type="ARBA" id="ARBA00022618"/>
    </source>
</evidence>
<keyword evidence="5" id="KW-0132">Cell division</keyword>
<evidence type="ECO:0000256" key="15">
    <source>
        <dbReference type="SAM" id="MobiDB-lite"/>
    </source>
</evidence>
<gene>
    <name evidence="18" type="primary">ftsK</name>
    <name evidence="18" type="ORF">NCTC11091_00349</name>
</gene>
<evidence type="ECO:0000256" key="8">
    <source>
        <dbReference type="ARBA" id="ARBA00022829"/>
    </source>
</evidence>
<dbReference type="PANTHER" id="PTHR22683:SF41">
    <property type="entry name" value="DNA TRANSLOCASE FTSK"/>
    <property type="match status" value="1"/>
</dbReference>
<dbReference type="PROSITE" id="PS50901">
    <property type="entry name" value="FTSK"/>
    <property type="match status" value="1"/>
</dbReference>
<dbReference type="GO" id="GO:0051301">
    <property type="term" value="P:cell division"/>
    <property type="evidence" value="ECO:0007669"/>
    <property type="project" value="UniProtKB-KW"/>
</dbReference>
<feature type="binding site" evidence="14">
    <location>
        <begin position="773"/>
        <end position="780"/>
    </location>
    <ligand>
        <name>ATP</name>
        <dbReference type="ChEBI" id="CHEBI:30616"/>
    </ligand>
</feature>
<evidence type="ECO:0000256" key="3">
    <source>
        <dbReference type="ARBA" id="ARBA00020887"/>
    </source>
</evidence>
<dbReference type="GO" id="GO:0005524">
    <property type="term" value="F:ATP binding"/>
    <property type="evidence" value="ECO:0007669"/>
    <property type="project" value="UniProtKB-UniRule"/>
</dbReference>
<dbReference type="InterPro" id="IPR025199">
    <property type="entry name" value="FtsK_4TM"/>
</dbReference>
<evidence type="ECO:0000256" key="9">
    <source>
        <dbReference type="ARBA" id="ARBA00022840"/>
    </source>
</evidence>
<dbReference type="InterPro" id="IPR002543">
    <property type="entry name" value="FtsK_dom"/>
</dbReference>
<evidence type="ECO:0000256" key="13">
    <source>
        <dbReference type="ARBA" id="ARBA00023306"/>
    </source>
</evidence>
<dbReference type="PANTHER" id="PTHR22683">
    <property type="entry name" value="SPORULATION PROTEIN RELATED"/>
    <property type="match status" value="1"/>
</dbReference>
<feature type="region of interest" description="Disordered" evidence="15">
    <location>
        <begin position="552"/>
        <end position="592"/>
    </location>
</feature>
<dbReference type="InterPro" id="IPR036388">
    <property type="entry name" value="WH-like_DNA-bd_sf"/>
</dbReference>
<dbReference type="Gene3D" id="3.40.50.300">
    <property type="entry name" value="P-loop containing nucleotide triphosphate hydrolases"/>
    <property type="match status" value="1"/>
</dbReference>
<feature type="transmembrane region" description="Helical" evidence="16">
    <location>
        <begin position="129"/>
        <end position="150"/>
    </location>
</feature>
<dbReference type="InterPro" id="IPR041027">
    <property type="entry name" value="FtsK_alpha"/>
</dbReference>
<keyword evidence="10 16" id="KW-1133">Transmembrane helix</keyword>
<keyword evidence="4" id="KW-1003">Cell membrane</keyword>
<dbReference type="GO" id="GO:0007059">
    <property type="term" value="P:chromosome segregation"/>
    <property type="evidence" value="ECO:0007669"/>
    <property type="project" value="UniProtKB-KW"/>
</dbReference>
<evidence type="ECO:0000256" key="16">
    <source>
        <dbReference type="SAM" id="Phobius"/>
    </source>
</evidence>
<comment type="subcellular location">
    <subcellularLocation>
        <location evidence="1">Cell membrane</location>
        <topology evidence="1">Multi-pass membrane protein</topology>
    </subcellularLocation>
</comment>
<comment type="similarity">
    <text evidence="2">Belongs to the FtsK/SpoIIIE/SftA family.</text>
</comment>
<dbReference type="Pfam" id="PF17854">
    <property type="entry name" value="FtsK_alpha"/>
    <property type="match status" value="1"/>
</dbReference>
<evidence type="ECO:0000313" key="18">
    <source>
        <dbReference type="EMBL" id="STY94580.1"/>
    </source>
</evidence>
<dbReference type="Gene3D" id="3.30.980.40">
    <property type="match status" value="1"/>
</dbReference>
<dbReference type="Pfam" id="PF09397">
    <property type="entry name" value="FtsK_gamma"/>
    <property type="match status" value="1"/>
</dbReference>
<evidence type="ECO:0000256" key="6">
    <source>
        <dbReference type="ARBA" id="ARBA00022692"/>
    </source>
</evidence>
<dbReference type="Proteomes" id="UP000255193">
    <property type="component" value="Unassembled WGS sequence"/>
</dbReference>
<feature type="compositionally biased region" description="Polar residues" evidence="15">
    <location>
        <begin position="207"/>
        <end position="227"/>
    </location>
</feature>
<keyword evidence="11" id="KW-0238">DNA-binding</keyword>
<proteinExistence type="inferred from homology"/>
<dbReference type="InterPro" id="IPR050206">
    <property type="entry name" value="FtsK/SpoIIIE/SftA"/>
</dbReference>
<feature type="domain" description="FtsK" evidence="17">
    <location>
        <begin position="756"/>
        <end position="970"/>
    </location>
</feature>
<organism evidence="18 19">
    <name type="scientific">Faucicola atlantae</name>
    <dbReference type="NCBI Taxonomy" id="34059"/>
    <lineage>
        <taxon>Bacteria</taxon>
        <taxon>Pseudomonadati</taxon>
        <taxon>Pseudomonadota</taxon>
        <taxon>Gammaproteobacteria</taxon>
        <taxon>Moraxellales</taxon>
        <taxon>Moraxellaceae</taxon>
        <taxon>Faucicola</taxon>
    </lineage>
</organism>
<keyword evidence="8" id="KW-0159">Chromosome partition</keyword>
<keyword evidence="13" id="KW-0131">Cell cycle</keyword>
<evidence type="ECO:0000256" key="14">
    <source>
        <dbReference type="PROSITE-ProRule" id="PRU00289"/>
    </source>
</evidence>
<feature type="compositionally biased region" description="Polar residues" evidence="15">
    <location>
        <begin position="554"/>
        <end position="566"/>
    </location>
</feature>
<evidence type="ECO:0000256" key="12">
    <source>
        <dbReference type="ARBA" id="ARBA00023136"/>
    </source>
</evidence>
<keyword evidence="9 14" id="KW-0067">ATP-binding</keyword>
<evidence type="ECO:0000259" key="17">
    <source>
        <dbReference type="PROSITE" id="PS50901"/>
    </source>
</evidence>
<evidence type="ECO:0000256" key="1">
    <source>
        <dbReference type="ARBA" id="ARBA00004651"/>
    </source>
</evidence>
<evidence type="ECO:0000313" key="19">
    <source>
        <dbReference type="Proteomes" id="UP000255193"/>
    </source>
</evidence>
<protein>
    <recommendedName>
        <fullName evidence="3">DNA translocase FtsK</fullName>
    </recommendedName>
</protein>
<sequence length="1111" mass="118750">MGYYVRRSVITCLWLVVALLLAMALVSYSANDPSWSHLSSTALGSTAVDSAALQPNALSTATNADSSAATASMVSGDDVSNLLGLRGAWLADVLYSFLGAASWWLVVIASVEAYRVWQTNPQPMGAIRTLGYGFLIVATAALTGVLAQSWLAQGVLGQVAAQGLVSLLTYWGALVFLCLFVLLASILTFDIPVARLYRNWRTRGSNNQPTVQASAVHNNAAQSTTSKDIMPTASEAVNASTAVHASSTETDHATQNANIIDAQQVLAQFLDETGFSESQLGEQPDSNEGNRPFQPVNADAAANVKITKRLDGQLQNEVIRVQSAKPSCMERAPARPTLTIIPEAAQLVPLATSAADTANVAPQPNLAPDLKANLEPNTAPVFDVQTDPIAPLAQTPPVSSAQNTPTPSWQFAQDTDSDPVVNDLTDSAPTVALEQAQAVPPTDQPAVQSVAEILGLRQMAVVEQETTQDTPPTQEVLVKAPAEPAAVGNMQAPIAQNTQTVTQTAAPTDAQTAFVTLSETVLAPTIDLSDTAQTNNTTIDTKIDPAEVLAKTPIASNDTAPANTATRGVDQRPVEIDSALSTPPSQPAPVNPAAIEQDHASHRQPSHAMQTAAYRASLPPLPELSLLELPDPDRKPSYSLEALQQLSELLEIKLQEFNVKATVVNAQLGPVVTRFEVELAAGVKVSKVTGIAKDLARSLSMASVRVVEVIPGKPYIGIEVPNPKRQMVRLIELLQTDAYRDPKALISMAMGKDIAGKPVLTDLAKAPHMLVAGTTGSGKSVLVNSLLLSMLLKYTPTELRLILIDPKQLELANYNDIPHLLTPVVTDMTEAASALSWCVGEMERRYQLMSLFKVRKLDEFNKKVIAAENEGQPLLDPLWRLHDSASQDKPPKLKPLPQIVVVADEFADMIMQVGKQAEELITRLAQKSRAAGIHLILATQRPSVDVITGLIKANIPVRAALRVNSKVDSRTILDAGGAEDMLGHGDMLFLGPGQNEPIRVHGAFISDAEVNRVCDAWRERGAPDYIDNMFDNFELSSSSSGDSSSAGTLGDDDALYDEVVAFVMETRKVSASSIQRKFSIGYNRAARIVDAMEEAGLVSPMGKSGKRELLV</sequence>
<name>A0A378Q194_9GAMM</name>
<dbReference type="InterPro" id="IPR027417">
    <property type="entry name" value="P-loop_NTPase"/>
</dbReference>
<dbReference type="RefSeq" id="WP_245945285.1">
    <property type="nucleotide sequence ID" value="NZ_MXAO01000001.1"/>
</dbReference>
<dbReference type="SUPFAM" id="SSF46785">
    <property type="entry name" value="Winged helix' DNA-binding domain"/>
    <property type="match status" value="1"/>
</dbReference>
<dbReference type="SUPFAM" id="SSF52540">
    <property type="entry name" value="P-loop containing nucleoside triphosphate hydrolases"/>
    <property type="match status" value="1"/>
</dbReference>
<keyword evidence="7 14" id="KW-0547">Nucleotide-binding</keyword>
<dbReference type="AlphaFoldDB" id="A0A378Q194"/>
<reference evidence="18 19" key="1">
    <citation type="submission" date="2018-06" db="EMBL/GenBank/DDBJ databases">
        <authorList>
            <consortium name="Pathogen Informatics"/>
            <person name="Doyle S."/>
        </authorList>
    </citation>
    <scope>NUCLEOTIDE SEQUENCE [LARGE SCALE GENOMIC DNA]</scope>
    <source>
        <strain evidence="18 19">NCTC11091</strain>
    </source>
</reference>
<dbReference type="InterPro" id="IPR018541">
    <property type="entry name" value="Ftsk_gamma"/>
</dbReference>
<dbReference type="GO" id="GO:0003677">
    <property type="term" value="F:DNA binding"/>
    <property type="evidence" value="ECO:0007669"/>
    <property type="project" value="UniProtKB-KW"/>
</dbReference>